<sequence>MSAVPGNGLAAFPRRVLPLLGLAAASPARAALPVPRANLLAFRIMRNGSAIGRHELRFETRGDGLLVRINVEIAVGIGPITLFRYTHRATESWTGDRVTAFQAETNDDGERTTIAMRAEGEALRVDSSKAGRYLAPAGATPATHWNRHMLDNPFINTQTGEVMRPAIRPAETAPLPWNGARTARRYVMTGDADLESWYDATPAWVGLRFRGRDGSTIQYEVT</sequence>
<evidence type="ECO:0008006" key="4">
    <source>
        <dbReference type="Google" id="ProtNLM"/>
    </source>
</evidence>
<accession>A0A437M3A3</accession>
<dbReference type="Proteomes" id="UP000282957">
    <property type="component" value="Unassembled WGS sequence"/>
</dbReference>
<keyword evidence="1" id="KW-0732">Signal</keyword>
<dbReference type="Pfam" id="PF19630">
    <property type="entry name" value="DUF6134"/>
    <property type="match status" value="1"/>
</dbReference>
<feature type="chain" id="PRO_5019259862" description="DUF3108 domain-containing protein" evidence="1">
    <location>
        <begin position="31"/>
        <end position="222"/>
    </location>
</feature>
<feature type="signal peptide" evidence="1">
    <location>
        <begin position="1"/>
        <end position="30"/>
    </location>
</feature>
<keyword evidence="3" id="KW-1185">Reference proteome</keyword>
<organism evidence="2 3">
    <name type="scientific">Rhodovarius crocodyli</name>
    <dbReference type="NCBI Taxonomy" id="1979269"/>
    <lineage>
        <taxon>Bacteria</taxon>
        <taxon>Pseudomonadati</taxon>
        <taxon>Pseudomonadota</taxon>
        <taxon>Alphaproteobacteria</taxon>
        <taxon>Acetobacterales</taxon>
        <taxon>Roseomonadaceae</taxon>
        <taxon>Rhodovarius</taxon>
    </lineage>
</organism>
<dbReference type="AlphaFoldDB" id="A0A437M3A3"/>
<dbReference type="RefSeq" id="WP_127789332.1">
    <property type="nucleotide sequence ID" value="NZ_SACL01000008.1"/>
</dbReference>
<dbReference type="OrthoDB" id="6086999at2"/>
<evidence type="ECO:0000313" key="2">
    <source>
        <dbReference type="EMBL" id="RVT92003.1"/>
    </source>
</evidence>
<comment type="caution">
    <text evidence="2">The sequence shown here is derived from an EMBL/GenBank/DDBJ whole genome shotgun (WGS) entry which is preliminary data.</text>
</comment>
<protein>
    <recommendedName>
        <fullName evidence="4">DUF3108 domain-containing protein</fullName>
    </recommendedName>
</protein>
<reference evidence="2 3" key="1">
    <citation type="submission" date="2019-01" db="EMBL/GenBank/DDBJ databases">
        <authorList>
            <person name="Chen W.-M."/>
        </authorList>
    </citation>
    <scope>NUCLEOTIDE SEQUENCE [LARGE SCALE GENOMIC DNA]</scope>
    <source>
        <strain evidence="2 3">CCP-6</strain>
    </source>
</reference>
<gene>
    <name evidence="2" type="ORF">EOD42_19900</name>
</gene>
<proteinExistence type="predicted"/>
<dbReference type="EMBL" id="SACL01000008">
    <property type="protein sequence ID" value="RVT92003.1"/>
    <property type="molecule type" value="Genomic_DNA"/>
</dbReference>
<name>A0A437M3A3_9PROT</name>
<dbReference type="InterPro" id="IPR045767">
    <property type="entry name" value="DUF6134"/>
</dbReference>
<evidence type="ECO:0000313" key="3">
    <source>
        <dbReference type="Proteomes" id="UP000282957"/>
    </source>
</evidence>
<evidence type="ECO:0000256" key="1">
    <source>
        <dbReference type="SAM" id="SignalP"/>
    </source>
</evidence>